<evidence type="ECO:0008006" key="3">
    <source>
        <dbReference type="Google" id="ProtNLM"/>
    </source>
</evidence>
<keyword evidence="2" id="KW-1185">Reference proteome</keyword>
<comment type="caution">
    <text evidence="1">The sequence shown here is derived from an EMBL/GenBank/DDBJ whole genome shotgun (WGS) entry which is preliminary data.</text>
</comment>
<accession>A0ABR6L8Y4</accession>
<sequence length="210" mass="23095">MTDLTNSLADLAERIKESHAAFLAAQRMTADKALETGRLLCRAKDECKHGEWLPLLDRAGVGERWAQHLMKIARAGIKSETVTALGGIKATLKVLADFRLPTHDEVLVVSVDNFDQASNEPMAILWPSSDHRGFYHFASIDSRDDGVEVHFLGKPTRAAPILMSNGEFVSGVWLAIEQFAKGKFATFDMQIVPADVAAEYQELVQEAMAA</sequence>
<reference evidence="1 2" key="1">
    <citation type="submission" date="2020-08" db="EMBL/GenBank/DDBJ databases">
        <title>Genomic Encyclopedia of Type Strains, Phase IV (KMG-IV): sequencing the most valuable type-strain genomes for metagenomic binning, comparative biology and taxonomic classification.</title>
        <authorList>
            <person name="Goeker M."/>
        </authorList>
    </citation>
    <scope>NUCLEOTIDE SEQUENCE [LARGE SCALE GENOMIC DNA]</scope>
    <source>
        <strain evidence="1 2">DSM 7050</strain>
    </source>
</reference>
<evidence type="ECO:0000313" key="1">
    <source>
        <dbReference type="EMBL" id="MBB4653277.1"/>
    </source>
</evidence>
<dbReference type="Proteomes" id="UP000539538">
    <property type="component" value="Unassembled WGS sequence"/>
</dbReference>
<organism evidence="1 2">
    <name type="scientific">Aminobacter niigataensis</name>
    <dbReference type="NCBI Taxonomy" id="83265"/>
    <lineage>
        <taxon>Bacteria</taxon>
        <taxon>Pseudomonadati</taxon>
        <taxon>Pseudomonadota</taxon>
        <taxon>Alphaproteobacteria</taxon>
        <taxon>Hyphomicrobiales</taxon>
        <taxon>Phyllobacteriaceae</taxon>
        <taxon>Aminobacter</taxon>
    </lineage>
</organism>
<proteinExistence type="predicted"/>
<dbReference type="EMBL" id="JACHOT010000011">
    <property type="protein sequence ID" value="MBB4653277.1"/>
    <property type="molecule type" value="Genomic_DNA"/>
</dbReference>
<protein>
    <recommendedName>
        <fullName evidence="3">DUF3102 domain-containing protein</fullName>
    </recommendedName>
</protein>
<name>A0ABR6L8Y4_9HYPH</name>
<dbReference type="RefSeq" id="WP_183264623.1">
    <property type="nucleotide sequence ID" value="NZ_BAAAVZ010000020.1"/>
</dbReference>
<evidence type="ECO:0000313" key="2">
    <source>
        <dbReference type="Proteomes" id="UP000539538"/>
    </source>
</evidence>
<gene>
    <name evidence="1" type="ORF">GGQ99_005062</name>
</gene>